<dbReference type="PANTHER" id="PTHR34213:SF2">
    <property type="entry name" value="NUCLEAR TRANSPORT FACTOR 2 (NTF2) FAMILY PROTEIN"/>
    <property type="match status" value="1"/>
</dbReference>
<evidence type="ECO:0000313" key="2">
    <source>
        <dbReference type="Proteomes" id="UP000593566"/>
    </source>
</evidence>
<dbReference type="SUPFAM" id="SSF54427">
    <property type="entry name" value="NTF2-like"/>
    <property type="match status" value="1"/>
</dbReference>
<dbReference type="RefSeq" id="XP_037157617.1">
    <property type="nucleotide sequence ID" value="XM_037295616.1"/>
</dbReference>
<dbReference type="InterPro" id="IPR032710">
    <property type="entry name" value="NTF2-like_dom_sf"/>
</dbReference>
<dbReference type="GeneID" id="59333108"/>
<evidence type="ECO:0008006" key="3">
    <source>
        <dbReference type="Google" id="ProtNLM"/>
    </source>
</evidence>
<organism evidence="1 2">
    <name type="scientific">Letharia lupina</name>
    <dbReference type="NCBI Taxonomy" id="560253"/>
    <lineage>
        <taxon>Eukaryota</taxon>
        <taxon>Fungi</taxon>
        <taxon>Dikarya</taxon>
        <taxon>Ascomycota</taxon>
        <taxon>Pezizomycotina</taxon>
        <taxon>Lecanoromycetes</taxon>
        <taxon>OSLEUM clade</taxon>
        <taxon>Lecanoromycetidae</taxon>
        <taxon>Lecanorales</taxon>
        <taxon>Lecanorineae</taxon>
        <taxon>Parmeliaceae</taxon>
        <taxon>Letharia</taxon>
    </lineage>
</organism>
<accession>A0A8H6FKU2</accession>
<dbReference type="Proteomes" id="UP000593566">
    <property type="component" value="Unassembled WGS sequence"/>
</dbReference>
<gene>
    <name evidence="1" type="ORF">HO133_004702</name>
</gene>
<sequence length="178" mass="19713">MSSGTSDLNIENTNIKTASGVSLDEHKKTLVGSVLDLFAGRPSLKKLQLWDDNGVFQDPITIAEGRKQYEAQWYGLQAAFSEIERLHHEVTSGGNPITMDLRTRYVVKGIGKEQTIDSKINIFHDKDTGKITKVEDKWDGKLPDSSLMNAFRKINAVTVPKVVGVPKSDEEDAKLGNQ</sequence>
<dbReference type="AlphaFoldDB" id="A0A8H6FKU2"/>
<name>A0A8H6FKU2_9LECA</name>
<dbReference type="EMBL" id="JACCJB010000002">
    <property type="protein sequence ID" value="KAF6230360.1"/>
    <property type="molecule type" value="Genomic_DNA"/>
</dbReference>
<evidence type="ECO:0000313" key="1">
    <source>
        <dbReference type="EMBL" id="KAF6230360.1"/>
    </source>
</evidence>
<keyword evidence="2" id="KW-1185">Reference proteome</keyword>
<dbReference type="PANTHER" id="PTHR34213">
    <property type="entry name" value="NUCLEAR TRANSPORT FACTOR 2 (NTF2) FAMILY PROTEIN"/>
    <property type="match status" value="1"/>
</dbReference>
<dbReference type="Gene3D" id="3.10.450.50">
    <property type="match status" value="1"/>
</dbReference>
<reference evidence="1 2" key="1">
    <citation type="journal article" date="2020" name="Genomics">
        <title>Complete, high-quality genomes from long-read metagenomic sequencing of two wolf lichen thalli reveals enigmatic genome architecture.</title>
        <authorList>
            <person name="McKenzie S.K."/>
            <person name="Walston R.F."/>
            <person name="Allen J.L."/>
        </authorList>
    </citation>
    <scope>NUCLEOTIDE SEQUENCE [LARGE SCALE GENOMIC DNA]</scope>
    <source>
        <strain evidence="1">WasteWater1</strain>
    </source>
</reference>
<proteinExistence type="predicted"/>
<protein>
    <recommendedName>
        <fullName evidence="3">SnoaL-like domain-containing protein</fullName>
    </recommendedName>
</protein>
<comment type="caution">
    <text evidence="1">The sequence shown here is derived from an EMBL/GenBank/DDBJ whole genome shotgun (WGS) entry which is preliminary data.</text>
</comment>